<evidence type="ECO:0000313" key="2">
    <source>
        <dbReference type="EMBL" id="OMG83650.1"/>
    </source>
</evidence>
<name>A0A1R1JR10_ALCXX</name>
<keyword evidence="1" id="KW-0812">Transmembrane</keyword>
<keyword evidence="1" id="KW-1133">Transmembrane helix</keyword>
<gene>
    <name evidence="2" type="ORF">BIZ92_29900</name>
</gene>
<organism evidence="2 3">
    <name type="scientific">Alcaligenes xylosoxydans xylosoxydans</name>
    <name type="common">Achromobacter xylosoxidans</name>
    <dbReference type="NCBI Taxonomy" id="85698"/>
    <lineage>
        <taxon>Bacteria</taxon>
        <taxon>Pseudomonadati</taxon>
        <taxon>Pseudomonadota</taxon>
        <taxon>Betaproteobacteria</taxon>
        <taxon>Burkholderiales</taxon>
        <taxon>Alcaligenaceae</taxon>
        <taxon>Achromobacter</taxon>
    </lineage>
</organism>
<keyword evidence="1" id="KW-0472">Membrane</keyword>
<sequence length="299" mass="31329">MNVELSIRRNASPAYLDARGKWAGEQQWLRFGNGLAREGRLVIEVGPAIVDAVLEAKRNASFLVEVREPGGTATRYPVRQIPHGVTPSSAAGEAPAQASIVDVAPKPSAPLPVAAPIPAPVEARADTGQAASPPPARPMGAILCGVLALLVAAGAAAWFILMQGEAAEPQAKPITQAVAPAPESAAVACSKESMTSAAEMTFVQDCVRDVKDSAAMLAIIQAAREAGKCSIAQRLYANQAQGGDVRIALAYAQEYDPATYKENACFKADGATAAYWYQAVLEKDKDNAQAQARLKDLPK</sequence>
<accession>A0A1R1JR10</accession>
<feature type="transmembrane region" description="Helical" evidence="1">
    <location>
        <begin position="141"/>
        <end position="161"/>
    </location>
</feature>
<dbReference type="AlphaFoldDB" id="A0A1R1JR10"/>
<evidence type="ECO:0000313" key="3">
    <source>
        <dbReference type="Proteomes" id="UP000187251"/>
    </source>
</evidence>
<protein>
    <submittedName>
        <fullName evidence="2">Uncharacterized protein</fullName>
    </submittedName>
</protein>
<dbReference type="EMBL" id="MJMN01000023">
    <property type="protein sequence ID" value="OMG83650.1"/>
    <property type="molecule type" value="Genomic_DNA"/>
</dbReference>
<comment type="caution">
    <text evidence="2">The sequence shown here is derived from an EMBL/GenBank/DDBJ whole genome shotgun (WGS) entry which is preliminary data.</text>
</comment>
<evidence type="ECO:0000256" key="1">
    <source>
        <dbReference type="SAM" id="Phobius"/>
    </source>
</evidence>
<proteinExistence type="predicted"/>
<dbReference type="Proteomes" id="UP000187251">
    <property type="component" value="Unassembled WGS sequence"/>
</dbReference>
<reference evidence="2 3" key="1">
    <citation type="submission" date="2016-09" db="EMBL/GenBank/DDBJ databases">
        <title>Phylogenomics of Achromobacter.</title>
        <authorList>
            <person name="Jeukens J."/>
            <person name="Freschi L."/>
            <person name="Vincent A.T."/>
            <person name="Emond-Rheault J.-G."/>
            <person name="Kukavica-Ibrulj I."/>
            <person name="Charette S.J."/>
            <person name="Levesque R.C."/>
        </authorList>
    </citation>
    <scope>NUCLEOTIDE SEQUENCE [LARGE SCALE GENOMIC DNA]</scope>
    <source>
        <strain evidence="2 3">AUS488</strain>
    </source>
</reference>